<keyword evidence="5 6" id="KW-0472">Membrane</keyword>
<dbReference type="InterPro" id="IPR045861">
    <property type="entry name" value="CorA_cytoplasmic_dom"/>
</dbReference>
<evidence type="ECO:0000313" key="7">
    <source>
        <dbReference type="EMBL" id="MBC8578717.1"/>
    </source>
</evidence>
<dbReference type="GO" id="GO:0046873">
    <property type="term" value="F:metal ion transmembrane transporter activity"/>
    <property type="evidence" value="ECO:0007669"/>
    <property type="project" value="InterPro"/>
</dbReference>
<proteinExistence type="inferred from homology"/>
<dbReference type="Pfam" id="PF01544">
    <property type="entry name" value="CorA"/>
    <property type="match status" value="1"/>
</dbReference>
<dbReference type="SUPFAM" id="SSF143865">
    <property type="entry name" value="CorA soluble domain-like"/>
    <property type="match status" value="1"/>
</dbReference>
<evidence type="ECO:0000256" key="6">
    <source>
        <dbReference type="SAM" id="Phobius"/>
    </source>
</evidence>
<evidence type="ECO:0000256" key="5">
    <source>
        <dbReference type="ARBA" id="ARBA00023136"/>
    </source>
</evidence>
<evidence type="ECO:0000313" key="8">
    <source>
        <dbReference type="Proteomes" id="UP000655830"/>
    </source>
</evidence>
<evidence type="ECO:0000256" key="1">
    <source>
        <dbReference type="ARBA" id="ARBA00004141"/>
    </source>
</evidence>
<comment type="caution">
    <text evidence="7">The sequence shown here is derived from an EMBL/GenBank/DDBJ whole genome shotgun (WGS) entry which is preliminary data.</text>
</comment>
<sequence length="309" mass="35883">MIKMYKTINDRLECMHSFEAGTWINVEAPTANEIEYISKTFHIAPEDLRAGLDEEERAHINTEDNYTIIIVDVPIKDEEGIHEYVTIPMEIIISNNFIMTICLKQIDLVQDFITGKVKTFYTFKKTRFILQLLYKNASYYLQYLRSIDKAGNRIEQELSKSMRNKELIQLLELEKSLVYFTTSLRANEMVLEKMMRMENIKQYPEDKDLLEDVIIENKQAMEMASIYSSILSETRDAFASVISNNLNVVMKTLTSLTIILSIPTMIFSLFGMNVPLPFMHDPKALNYILLGCVVLIIMGSIVMFRKKMF</sequence>
<accession>A0A926EIC0</accession>
<dbReference type="InterPro" id="IPR047199">
    <property type="entry name" value="CorA-like"/>
</dbReference>
<gene>
    <name evidence="7" type="ORF">H8718_04135</name>
</gene>
<keyword evidence="3 6" id="KW-0812">Transmembrane</keyword>
<dbReference type="Gene3D" id="3.30.460.20">
    <property type="entry name" value="CorA soluble domain-like"/>
    <property type="match status" value="1"/>
</dbReference>
<feature type="transmembrane region" description="Helical" evidence="6">
    <location>
        <begin position="253"/>
        <end position="272"/>
    </location>
</feature>
<keyword evidence="8" id="KW-1185">Reference proteome</keyword>
<evidence type="ECO:0000256" key="4">
    <source>
        <dbReference type="ARBA" id="ARBA00022989"/>
    </source>
</evidence>
<comment type="subcellular location">
    <subcellularLocation>
        <location evidence="1">Membrane</location>
        <topology evidence="1">Multi-pass membrane protein</topology>
    </subcellularLocation>
</comment>
<dbReference type="PANTHER" id="PTHR47891:SF2">
    <property type="entry name" value="MAGNESIUM AND COBALT TRANSPORTER"/>
    <property type="match status" value="1"/>
</dbReference>
<dbReference type="GO" id="GO:0016020">
    <property type="term" value="C:membrane"/>
    <property type="evidence" value="ECO:0007669"/>
    <property type="project" value="UniProtKB-SubCell"/>
</dbReference>
<dbReference type="Proteomes" id="UP000655830">
    <property type="component" value="Unassembled WGS sequence"/>
</dbReference>
<dbReference type="CDD" id="cd12827">
    <property type="entry name" value="EcCorA_ZntB-like_u2"/>
    <property type="match status" value="1"/>
</dbReference>
<dbReference type="InterPro" id="IPR002523">
    <property type="entry name" value="MgTranspt_CorA/ZnTranspt_ZntB"/>
</dbReference>
<evidence type="ECO:0000256" key="2">
    <source>
        <dbReference type="ARBA" id="ARBA00009765"/>
    </source>
</evidence>
<dbReference type="InterPro" id="IPR045863">
    <property type="entry name" value="CorA_TM1_TM2"/>
</dbReference>
<keyword evidence="4 6" id="KW-1133">Transmembrane helix</keyword>
<comment type="similarity">
    <text evidence="2">Belongs to the CorA metal ion transporter (MIT) (TC 1.A.35) family.</text>
</comment>
<dbReference type="Gene3D" id="1.20.58.340">
    <property type="entry name" value="Magnesium transport protein CorA, transmembrane region"/>
    <property type="match status" value="2"/>
</dbReference>
<organism evidence="7 8">
    <name type="scientific">Zhenhengia yiwuensis</name>
    <dbReference type="NCBI Taxonomy" id="2763666"/>
    <lineage>
        <taxon>Bacteria</taxon>
        <taxon>Bacillati</taxon>
        <taxon>Bacillota</taxon>
        <taxon>Clostridia</taxon>
        <taxon>Lachnospirales</taxon>
        <taxon>Lachnospiraceae</taxon>
        <taxon>Zhenhengia</taxon>
    </lineage>
</organism>
<dbReference type="RefSeq" id="WP_249331752.1">
    <property type="nucleotide sequence ID" value="NZ_JACRSY010000005.1"/>
</dbReference>
<dbReference type="AlphaFoldDB" id="A0A926EIC0"/>
<dbReference type="SUPFAM" id="SSF144083">
    <property type="entry name" value="Magnesium transport protein CorA, transmembrane region"/>
    <property type="match status" value="1"/>
</dbReference>
<name>A0A926EIC0_9FIRM</name>
<dbReference type="PANTHER" id="PTHR47891">
    <property type="entry name" value="TRANSPORTER-RELATED"/>
    <property type="match status" value="1"/>
</dbReference>
<protein>
    <submittedName>
        <fullName evidence="7">Magnesium transporter CorA family protein</fullName>
    </submittedName>
</protein>
<dbReference type="EMBL" id="JACRSY010000005">
    <property type="protein sequence ID" value="MBC8578717.1"/>
    <property type="molecule type" value="Genomic_DNA"/>
</dbReference>
<reference evidence="7" key="1">
    <citation type="submission" date="2020-08" db="EMBL/GenBank/DDBJ databases">
        <title>Genome public.</title>
        <authorList>
            <person name="Liu C."/>
            <person name="Sun Q."/>
        </authorList>
    </citation>
    <scope>NUCLEOTIDE SEQUENCE</scope>
    <source>
        <strain evidence="7">NSJ-12</strain>
    </source>
</reference>
<feature type="transmembrane region" description="Helical" evidence="6">
    <location>
        <begin position="284"/>
        <end position="304"/>
    </location>
</feature>
<evidence type="ECO:0000256" key="3">
    <source>
        <dbReference type="ARBA" id="ARBA00022692"/>
    </source>
</evidence>